<dbReference type="AlphaFoldDB" id="A0A397W7M6"/>
<evidence type="ECO:0000256" key="1">
    <source>
        <dbReference type="SAM" id="Phobius"/>
    </source>
</evidence>
<evidence type="ECO:0000313" key="2">
    <source>
        <dbReference type="EMBL" id="RIB30715.1"/>
    </source>
</evidence>
<keyword evidence="1" id="KW-1133">Transmembrane helix</keyword>
<dbReference type="EMBL" id="QKWP01000006">
    <property type="protein sequence ID" value="RIB30715.1"/>
    <property type="molecule type" value="Genomic_DNA"/>
</dbReference>
<sequence>MSAYTNNNEDDEPDFVSNVYNYDWSSTSLGPMELWDNSITNAVVILFLLKNIINLIIIIRNNNNDESHTNFRNYAFNLHFPPLFLLLPYYIISVAASIKVETSTWLVK</sequence>
<accession>A0A397W7M6</accession>
<gene>
    <name evidence="2" type="ORF">C2G38_1422481</name>
</gene>
<dbReference type="Proteomes" id="UP000266673">
    <property type="component" value="Unassembled WGS sequence"/>
</dbReference>
<keyword evidence="3" id="KW-1185">Reference proteome</keyword>
<evidence type="ECO:0000313" key="3">
    <source>
        <dbReference type="Proteomes" id="UP000266673"/>
    </source>
</evidence>
<organism evidence="2 3">
    <name type="scientific">Gigaspora rosea</name>
    <dbReference type="NCBI Taxonomy" id="44941"/>
    <lineage>
        <taxon>Eukaryota</taxon>
        <taxon>Fungi</taxon>
        <taxon>Fungi incertae sedis</taxon>
        <taxon>Mucoromycota</taxon>
        <taxon>Glomeromycotina</taxon>
        <taxon>Glomeromycetes</taxon>
        <taxon>Diversisporales</taxon>
        <taxon>Gigasporaceae</taxon>
        <taxon>Gigaspora</taxon>
    </lineage>
</organism>
<feature type="transmembrane region" description="Helical" evidence="1">
    <location>
        <begin position="80"/>
        <end position="98"/>
    </location>
</feature>
<keyword evidence="1" id="KW-0812">Transmembrane</keyword>
<dbReference type="OrthoDB" id="60033at2759"/>
<reference evidence="2 3" key="1">
    <citation type="submission" date="2018-06" db="EMBL/GenBank/DDBJ databases">
        <title>Comparative genomics reveals the genomic features of Rhizophagus irregularis, R. cerebriforme, R. diaphanum and Gigaspora rosea, and their symbiotic lifestyle signature.</title>
        <authorList>
            <person name="Morin E."/>
            <person name="San Clemente H."/>
            <person name="Chen E.C.H."/>
            <person name="De La Providencia I."/>
            <person name="Hainaut M."/>
            <person name="Kuo A."/>
            <person name="Kohler A."/>
            <person name="Murat C."/>
            <person name="Tang N."/>
            <person name="Roy S."/>
            <person name="Loubradou J."/>
            <person name="Henrissat B."/>
            <person name="Grigoriev I.V."/>
            <person name="Corradi N."/>
            <person name="Roux C."/>
            <person name="Martin F.M."/>
        </authorList>
    </citation>
    <scope>NUCLEOTIDE SEQUENCE [LARGE SCALE GENOMIC DNA]</scope>
    <source>
        <strain evidence="2 3">DAOM 194757</strain>
    </source>
</reference>
<proteinExistence type="predicted"/>
<protein>
    <submittedName>
        <fullName evidence="2">Uncharacterized protein</fullName>
    </submittedName>
</protein>
<feature type="transmembrane region" description="Helical" evidence="1">
    <location>
        <begin position="39"/>
        <end position="59"/>
    </location>
</feature>
<comment type="caution">
    <text evidence="2">The sequence shown here is derived from an EMBL/GenBank/DDBJ whole genome shotgun (WGS) entry which is preliminary data.</text>
</comment>
<name>A0A397W7M6_9GLOM</name>
<keyword evidence="1" id="KW-0472">Membrane</keyword>